<comment type="cofactor">
    <cofactor evidence="1">
        <name>FAD</name>
        <dbReference type="ChEBI" id="CHEBI:57692"/>
    </cofactor>
</comment>
<dbReference type="InterPro" id="IPR013112">
    <property type="entry name" value="FAD-bd_8"/>
</dbReference>
<dbReference type="PROSITE" id="PS51384">
    <property type="entry name" value="FAD_FR"/>
    <property type="match status" value="1"/>
</dbReference>
<dbReference type="InterPro" id="IPR039261">
    <property type="entry name" value="FNR_nucleotide-bd"/>
</dbReference>
<dbReference type="Proteomes" id="UP001228690">
    <property type="component" value="Chromosome"/>
</dbReference>
<protein>
    <recommendedName>
        <fullName evidence="10">FAD-binding FR-type domain-containing protein</fullName>
    </recommendedName>
</protein>
<feature type="transmembrane region" description="Helical" evidence="9">
    <location>
        <begin position="113"/>
        <end position="137"/>
    </location>
</feature>
<keyword evidence="9" id="KW-1133">Transmembrane helix</keyword>
<keyword evidence="4" id="KW-0479">Metal-binding</keyword>
<dbReference type="PANTHER" id="PTHR47354">
    <property type="entry name" value="NADH OXIDOREDUCTASE HCR"/>
    <property type="match status" value="1"/>
</dbReference>
<evidence type="ECO:0000259" key="10">
    <source>
        <dbReference type="PROSITE" id="PS51384"/>
    </source>
</evidence>
<evidence type="ECO:0000256" key="7">
    <source>
        <dbReference type="ARBA" id="ARBA00023004"/>
    </source>
</evidence>
<evidence type="ECO:0000256" key="9">
    <source>
        <dbReference type="SAM" id="Phobius"/>
    </source>
</evidence>
<sequence>MRALSFTILAYIALPILTLYSCYATIYLFDFRDPEFLSYLILWVPGIFLYYIYISQLVIGQRLPFLDRIWGFPNLVRKHQGFFRYLLLATLAIHATVHIVEDGIDKILFHPDIGMVVVYISIAGTFVLMAVAVKIWLKPRVNKMEKSASYAKMHRLHQVFYLLAVGVWFHVVSAGAFEDNILGQSLVTGYLVFALACKLYLLIGQETAPVYRLESIEVLHENFVRLRLRSPKVQAGRKVGRRVEALHRHEAGQYAYFSFAVEDQRGKTYWEQHPFSFAGYALEDSNDYSSVLTVVVKKLGDFTARLPEFPPDTKVKVLGPYGKFSYKDGGYANGVHLIAAGVGITPFLSMLEQKASEAALAGEQEDSPTSHLTLHWFVHEESELVFEDRFRLFRDNLPNVKIQTYVGKRLSEEILQEVLSSGPVGRKTGVLYCGPGAVGPVVRKVMNKLGIPKSNFHTELFSM</sequence>
<keyword evidence="7" id="KW-0408">Iron</keyword>
<keyword evidence="8" id="KW-0411">Iron-sulfur</keyword>
<dbReference type="SUPFAM" id="SSF63380">
    <property type="entry name" value="Riboflavin synthase domain-like"/>
    <property type="match status" value="1"/>
</dbReference>
<dbReference type="InterPro" id="IPR050415">
    <property type="entry name" value="MRET"/>
</dbReference>
<evidence type="ECO:0000256" key="1">
    <source>
        <dbReference type="ARBA" id="ARBA00001974"/>
    </source>
</evidence>
<keyword evidence="12" id="KW-1185">Reference proteome</keyword>
<dbReference type="InterPro" id="IPR017938">
    <property type="entry name" value="Riboflavin_synthase-like_b-brl"/>
</dbReference>
<feature type="transmembrane region" description="Helical" evidence="9">
    <location>
        <begin position="81"/>
        <end position="101"/>
    </location>
</feature>
<keyword evidence="9" id="KW-0472">Membrane</keyword>
<dbReference type="Gene3D" id="2.40.30.10">
    <property type="entry name" value="Translation factors"/>
    <property type="match status" value="1"/>
</dbReference>
<dbReference type="Gene3D" id="3.40.50.80">
    <property type="entry name" value="Nucleotide-binding domain of ferredoxin-NADP reductase (FNR) module"/>
    <property type="match status" value="1"/>
</dbReference>
<dbReference type="RefSeq" id="WP_326928380.1">
    <property type="nucleotide sequence ID" value="NZ_CP123443.1"/>
</dbReference>
<dbReference type="SUPFAM" id="SSF52343">
    <property type="entry name" value="Ferredoxin reductase-like, C-terminal NADP-linked domain"/>
    <property type="match status" value="1"/>
</dbReference>
<dbReference type="PANTHER" id="PTHR47354:SF8">
    <property type="entry name" value="1,2-PHENYLACETYL-COA EPOXIDASE, SUBUNIT E"/>
    <property type="match status" value="1"/>
</dbReference>
<evidence type="ECO:0000256" key="8">
    <source>
        <dbReference type="ARBA" id="ARBA00023014"/>
    </source>
</evidence>
<reference evidence="11 12" key="1">
    <citation type="submission" date="2023-04" db="EMBL/GenBank/DDBJ databases">
        <title>Spirochaete genome identified in red abalone sample constitutes a novel genus.</title>
        <authorList>
            <person name="Sharma S.P."/>
            <person name="Purcell C.M."/>
            <person name="Hyde J.R."/>
            <person name="Severin A.J."/>
        </authorList>
    </citation>
    <scope>NUCLEOTIDE SEQUENCE [LARGE SCALE GENOMIC DNA]</scope>
    <source>
        <strain evidence="11 12">SP-2023</strain>
    </source>
</reference>
<feature type="transmembrane region" description="Helical" evidence="9">
    <location>
        <begin position="158"/>
        <end position="177"/>
    </location>
</feature>
<evidence type="ECO:0000313" key="12">
    <source>
        <dbReference type="Proteomes" id="UP001228690"/>
    </source>
</evidence>
<keyword evidence="2" id="KW-0285">Flavoprotein</keyword>
<feature type="transmembrane region" description="Helical" evidence="9">
    <location>
        <begin position="183"/>
        <end position="203"/>
    </location>
</feature>
<keyword evidence="9" id="KW-0812">Transmembrane</keyword>
<evidence type="ECO:0000256" key="6">
    <source>
        <dbReference type="ARBA" id="ARBA00023002"/>
    </source>
</evidence>
<gene>
    <name evidence="11" type="ORF">P0082_04750</name>
</gene>
<name>A0ABY8MJZ4_9SPIO</name>
<keyword evidence="5" id="KW-0274">FAD</keyword>
<evidence type="ECO:0000256" key="4">
    <source>
        <dbReference type="ARBA" id="ARBA00022723"/>
    </source>
</evidence>
<dbReference type="Pfam" id="PF08022">
    <property type="entry name" value="FAD_binding_8"/>
    <property type="match status" value="1"/>
</dbReference>
<dbReference type="EMBL" id="CP123443">
    <property type="protein sequence ID" value="WGK70173.1"/>
    <property type="molecule type" value="Genomic_DNA"/>
</dbReference>
<keyword evidence="6" id="KW-0560">Oxidoreductase</keyword>
<dbReference type="InterPro" id="IPR017927">
    <property type="entry name" value="FAD-bd_FR_type"/>
</dbReference>
<evidence type="ECO:0000256" key="3">
    <source>
        <dbReference type="ARBA" id="ARBA00022714"/>
    </source>
</evidence>
<feature type="transmembrane region" description="Helical" evidence="9">
    <location>
        <begin position="40"/>
        <end position="60"/>
    </location>
</feature>
<accession>A0ABY8MJZ4</accession>
<evidence type="ECO:0000256" key="2">
    <source>
        <dbReference type="ARBA" id="ARBA00022630"/>
    </source>
</evidence>
<evidence type="ECO:0000256" key="5">
    <source>
        <dbReference type="ARBA" id="ARBA00022827"/>
    </source>
</evidence>
<feature type="domain" description="FAD-binding FR-type" evidence="10">
    <location>
        <begin position="206"/>
        <end position="327"/>
    </location>
</feature>
<proteinExistence type="predicted"/>
<keyword evidence="3" id="KW-0001">2Fe-2S</keyword>
<organism evidence="11 12">
    <name type="scientific">Candidatus Haliotispira prima</name>
    <dbReference type="NCBI Taxonomy" id="3034016"/>
    <lineage>
        <taxon>Bacteria</taxon>
        <taxon>Pseudomonadati</taxon>
        <taxon>Spirochaetota</taxon>
        <taxon>Spirochaetia</taxon>
        <taxon>Spirochaetales</taxon>
        <taxon>Spirochaetaceae</taxon>
        <taxon>Candidatus Haliotispira</taxon>
    </lineage>
</organism>
<evidence type="ECO:0000313" key="11">
    <source>
        <dbReference type="EMBL" id="WGK70173.1"/>
    </source>
</evidence>
<dbReference type="PROSITE" id="PS51257">
    <property type="entry name" value="PROKAR_LIPOPROTEIN"/>
    <property type="match status" value="1"/>
</dbReference>